<dbReference type="SUPFAM" id="SSF55729">
    <property type="entry name" value="Acyl-CoA N-acyltransferases (Nat)"/>
    <property type="match status" value="1"/>
</dbReference>
<gene>
    <name evidence="3" type="ORF">GCM10008025_00300</name>
</gene>
<sequence>MYKVESIKEEFVMQNIPKVTLEEVQVDRSRFLDYLLIADESEKVVKDYINDGEMFSIHVENDLAGVVLFTYHAEHVMELKNIAVAQKYRGKGIGKLVINNACQLYQGKGIKKLIVGTANSSIGNITFYQKVGFRMVEIRKDFFKSYPEPIYENGIRALDMVMFERVL</sequence>
<dbReference type="InterPro" id="IPR016181">
    <property type="entry name" value="Acyl_CoA_acyltransferase"/>
</dbReference>
<dbReference type="AlphaFoldDB" id="A0A916RKP7"/>
<name>A0A916RKP7_9BACI</name>
<evidence type="ECO:0000256" key="1">
    <source>
        <dbReference type="ARBA" id="ARBA00022679"/>
    </source>
</evidence>
<dbReference type="Pfam" id="PF00583">
    <property type="entry name" value="Acetyltransf_1"/>
    <property type="match status" value="1"/>
</dbReference>
<protein>
    <submittedName>
        <fullName evidence="3">N-acetyltransferase</fullName>
    </submittedName>
</protein>
<reference evidence="3" key="2">
    <citation type="submission" date="2020-09" db="EMBL/GenBank/DDBJ databases">
        <authorList>
            <person name="Sun Q."/>
            <person name="Zhou Y."/>
        </authorList>
    </citation>
    <scope>NUCLEOTIDE SEQUENCE</scope>
    <source>
        <strain evidence="3">CGMCC 1.12408</strain>
    </source>
</reference>
<dbReference type="CDD" id="cd04301">
    <property type="entry name" value="NAT_SF"/>
    <property type="match status" value="1"/>
</dbReference>
<evidence type="ECO:0000259" key="2">
    <source>
        <dbReference type="PROSITE" id="PS51186"/>
    </source>
</evidence>
<organism evidence="3 4">
    <name type="scientific">Ornithinibacillus halotolerans</name>
    <dbReference type="NCBI Taxonomy" id="1274357"/>
    <lineage>
        <taxon>Bacteria</taxon>
        <taxon>Bacillati</taxon>
        <taxon>Bacillota</taxon>
        <taxon>Bacilli</taxon>
        <taxon>Bacillales</taxon>
        <taxon>Bacillaceae</taxon>
        <taxon>Ornithinibacillus</taxon>
    </lineage>
</organism>
<comment type="caution">
    <text evidence="3">The sequence shown here is derived from an EMBL/GenBank/DDBJ whole genome shotgun (WGS) entry which is preliminary data.</text>
</comment>
<feature type="domain" description="N-acetyltransferase" evidence="2">
    <location>
        <begin position="19"/>
        <end position="165"/>
    </location>
</feature>
<dbReference type="EMBL" id="BMEY01000001">
    <property type="protein sequence ID" value="GGA60226.1"/>
    <property type="molecule type" value="Genomic_DNA"/>
</dbReference>
<dbReference type="Proteomes" id="UP000613512">
    <property type="component" value="Unassembled WGS sequence"/>
</dbReference>
<dbReference type="GO" id="GO:0008080">
    <property type="term" value="F:N-acetyltransferase activity"/>
    <property type="evidence" value="ECO:0007669"/>
    <property type="project" value="InterPro"/>
</dbReference>
<dbReference type="PANTHER" id="PTHR13947:SF37">
    <property type="entry name" value="LD18367P"/>
    <property type="match status" value="1"/>
</dbReference>
<keyword evidence="4" id="KW-1185">Reference proteome</keyword>
<dbReference type="Gene3D" id="3.40.630.30">
    <property type="match status" value="1"/>
</dbReference>
<keyword evidence="1" id="KW-0808">Transferase</keyword>
<proteinExistence type="predicted"/>
<evidence type="ECO:0000313" key="3">
    <source>
        <dbReference type="EMBL" id="GGA60226.1"/>
    </source>
</evidence>
<dbReference type="PANTHER" id="PTHR13947">
    <property type="entry name" value="GNAT FAMILY N-ACETYLTRANSFERASE"/>
    <property type="match status" value="1"/>
</dbReference>
<evidence type="ECO:0000313" key="4">
    <source>
        <dbReference type="Proteomes" id="UP000613512"/>
    </source>
</evidence>
<dbReference type="InterPro" id="IPR000182">
    <property type="entry name" value="GNAT_dom"/>
</dbReference>
<accession>A0A916RKP7</accession>
<dbReference type="PROSITE" id="PS51186">
    <property type="entry name" value="GNAT"/>
    <property type="match status" value="1"/>
</dbReference>
<dbReference type="InterPro" id="IPR050769">
    <property type="entry name" value="NAT_camello-type"/>
</dbReference>
<reference evidence="3" key="1">
    <citation type="journal article" date="2014" name="Int. J. Syst. Evol. Microbiol.">
        <title>Complete genome sequence of Corynebacterium casei LMG S-19264T (=DSM 44701T), isolated from a smear-ripened cheese.</title>
        <authorList>
            <consortium name="US DOE Joint Genome Institute (JGI-PGF)"/>
            <person name="Walter F."/>
            <person name="Albersmeier A."/>
            <person name="Kalinowski J."/>
            <person name="Ruckert C."/>
        </authorList>
    </citation>
    <scope>NUCLEOTIDE SEQUENCE</scope>
    <source>
        <strain evidence="3">CGMCC 1.12408</strain>
    </source>
</reference>